<feature type="transmembrane region" description="Helical" evidence="8">
    <location>
        <begin position="362"/>
        <end position="381"/>
    </location>
</feature>
<feature type="region of interest" description="Disordered" evidence="7">
    <location>
        <begin position="415"/>
        <end position="442"/>
    </location>
</feature>
<keyword evidence="5 8" id="KW-1133">Transmembrane helix</keyword>
<keyword evidence="10" id="KW-1185">Reference proteome</keyword>
<keyword evidence="3" id="KW-1003">Cell membrane</keyword>
<feature type="transmembrane region" description="Helical" evidence="8">
    <location>
        <begin position="324"/>
        <end position="342"/>
    </location>
</feature>
<dbReference type="Pfam" id="PF05977">
    <property type="entry name" value="MFS_3"/>
    <property type="match status" value="1"/>
</dbReference>
<keyword evidence="6 8" id="KW-0472">Membrane</keyword>
<dbReference type="RefSeq" id="WP_150486262.1">
    <property type="nucleotide sequence ID" value="NZ_BMUV01000024.1"/>
</dbReference>
<dbReference type="EMBL" id="CP023702">
    <property type="protein sequence ID" value="QEU70899.1"/>
    <property type="molecule type" value="Genomic_DNA"/>
</dbReference>
<evidence type="ECO:0000313" key="9">
    <source>
        <dbReference type="EMBL" id="QEU70899.1"/>
    </source>
</evidence>
<dbReference type="CDD" id="cd06173">
    <property type="entry name" value="MFS_MefA_like"/>
    <property type="match status" value="1"/>
</dbReference>
<evidence type="ECO:0000256" key="4">
    <source>
        <dbReference type="ARBA" id="ARBA00022692"/>
    </source>
</evidence>
<dbReference type="AlphaFoldDB" id="A0A5J6F3K2"/>
<keyword evidence="2" id="KW-0813">Transport</keyword>
<feature type="transmembrane region" description="Helical" evidence="8">
    <location>
        <begin position="238"/>
        <end position="259"/>
    </location>
</feature>
<dbReference type="InterPro" id="IPR010290">
    <property type="entry name" value="TM_effector"/>
</dbReference>
<evidence type="ECO:0000256" key="6">
    <source>
        <dbReference type="ARBA" id="ARBA00023136"/>
    </source>
</evidence>
<reference evidence="9 10" key="1">
    <citation type="submission" date="2017-09" db="EMBL/GenBank/DDBJ databases">
        <authorList>
            <person name="Lee N."/>
            <person name="Cho B.-K."/>
        </authorList>
    </citation>
    <scope>NUCLEOTIDE SEQUENCE [LARGE SCALE GENOMIC DNA]</scope>
    <source>
        <strain evidence="9 10">ATCC 12769</strain>
    </source>
</reference>
<evidence type="ECO:0000313" key="10">
    <source>
        <dbReference type="Proteomes" id="UP000326178"/>
    </source>
</evidence>
<feature type="transmembrane region" description="Helical" evidence="8">
    <location>
        <begin position="66"/>
        <end position="84"/>
    </location>
</feature>
<evidence type="ECO:0000256" key="7">
    <source>
        <dbReference type="SAM" id="MobiDB-lite"/>
    </source>
</evidence>
<feature type="transmembrane region" description="Helical" evidence="8">
    <location>
        <begin position="301"/>
        <end position="318"/>
    </location>
</feature>
<feature type="transmembrane region" description="Helical" evidence="8">
    <location>
        <begin position="96"/>
        <end position="117"/>
    </location>
</feature>
<feature type="transmembrane region" description="Helical" evidence="8">
    <location>
        <begin position="32"/>
        <end position="54"/>
    </location>
</feature>
<dbReference type="PANTHER" id="PTHR23513">
    <property type="entry name" value="INTEGRAL MEMBRANE EFFLUX PROTEIN-RELATED"/>
    <property type="match status" value="1"/>
</dbReference>
<dbReference type="SUPFAM" id="SSF103473">
    <property type="entry name" value="MFS general substrate transporter"/>
    <property type="match status" value="1"/>
</dbReference>
<feature type="transmembrane region" description="Helical" evidence="8">
    <location>
        <begin position="387"/>
        <end position="410"/>
    </location>
</feature>
<dbReference type="GO" id="GO:0005886">
    <property type="term" value="C:plasma membrane"/>
    <property type="evidence" value="ECO:0007669"/>
    <property type="project" value="UniProtKB-SubCell"/>
</dbReference>
<dbReference type="PANTHER" id="PTHR23513:SF11">
    <property type="entry name" value="STAPHYLOFERRIN A TRANSPORTER"/>
    <property type="match status" value="1"/>
</dbReference>
<proteinExistence type="predicted"/>
<protein>
    <submittedName>
        <fullName evidence="9">MFS transporter</fullName>
    </submittedName>
</protein>
<dbReference type="OrthoDB" id="9775268at2"/>
<gene>
    <name evidence="9" type="ORF">CP967_02060</name>
</gene>
<sequence length="442" mass="46141">MPRRHRPARRRTVKPAAAAHPFRALRVRNFRLFAGGQVVSVAGTWMSVVAQDWLVLEMTGDSATELGTVTALQFTPVLLFTLHGGRLADRYDKRTLLTLANLVSGLLALLLAVLVLGDLARLTHIYLFALGLGLVNSVEVPTRMAFVGELVGPELLPNASALSAAYFNVARVAGPAAAGLVIAALGSGWVLLVNAVSYAATVLTLRCIRPGELHRDERRTGPARVTDGLRHVRDRPGLTVPLALVAGVGLFGLNFQLTLPLLAKTVYRADAASFGLLTTVFAAGSLAAAFLTTARTSRPSARLVTCSALVFAVLEAAVGRAPGYPAAVVLLFLTGGASVYFAQAANHRVQLGCDPRFRGRVLALYTLILQGTTPLGALLVGRVGAEWGARACFLAGGLASLATALAVLALPSGRSGPEPAEHGNRAGRALPGTGRPAEDAGP</sequence>
<organism evidence="9 10">
    <name type="scientific">Streptomyces nitrosporeus</name>
    <dbReference type="NCBI Taxonomy" id="28894"/>
    <lineage>
        <taxon>Bacteria</taxon>
        <taxon>Bacillati</taxon>
        <taxon>Actinomycetota</taxon>
        <taxon>Actinomycetes</taxon>
        <taxon>Kitasatosporales</taxon>
        <taxon>Streptomycetaceae</taxon>
        <taxon>Streptomyces</taxon>
    </lineage>
</organism>
<evidence type="ECO:0000256" key="8">
    <source>
        <dbReference type="SAM" id="Phobius"/>
    </source>
</evidence>
<dbReference type="KEGG" id="snk:CP967_02060"/>
<evidence type="ECO:0000256" key="3">
    <source>
        <dbReference type="ARBA" id="ARBA00022475"/>
    </source>
</evidence>
<keyword evidence="4 8" id="KW-0812">Transmembrane</keyword>
<accession>A0A5J6F3K2</accession>
<feature type="transmembrane region" description="Helical" evidence="8">
    <location>
        <begin position="271"/>
        <end position="294"/>
    </location>
</feature>
<comment type="subcellular location">
    <subcellularLocation>
        <location evidence="1">Cell membrane</location>
        <topology evidence="1">Multi-pass membrane protein</topology>
    </subcellularLocation>
</comment>
<evidence type="ECO:0000256" key="1">
    <source>
        <dbReference type="ARBA" id="ARBA00004651"/>
    </source>
</evidence>
<dbReference type="InterPro" id="IPR036259">
    <property type="entry name" value="MFS_trans_sf"/>
</dbReference>
<dbReference type="Gene3D" id="1.20.1250.20">
    <property type="entry name" value="MFS general substrate transporter like domains"/>
    <property type="match status" value="1"/>
</dbReference>
<name>A0A5J6F3K2_9ACTN</name>
<evidence type="ECO:0000256" key="2">
    <source>
        <dbReference type="ARBA" id="ARBA00022448"/>
    </source>
</evidence>
<evidence type="ECO:0000256" key="5">
    <source>
        <dbReference type="ARBA" id="ARBA00022989"/>
    </source>
</evidence>
<dbReference type="Proteomes" id="UP000326178">
    <property type="component" value="Chromosome"/>
</dbReference>